<evidence type="ECO:0000313" key="2">
    <source>
        <dbReference type="EMBL" id="AXG78708.1"/>
    </source>
</evidence>
<organism evidence="2 3">
    <name type="scientific">Streptomyces paludis</name>
    <dbReference type="NCBI Taxonomy" id="2282738"/>
    <lineage>
        <taxon>Bacteria</taxon>
        <taxon>Bacillati</taxon>
        <taxon>Actinomycetota</taxon>
        <taxon>Actinomycetes</taxon>
        <taxon>Kitasatosporales</taxon>
        <taxon>Streptomycetaceae</taxon>
        <taxon>Streptomyces</taxon>
    </lineage>
</organism>
<dbReference type="EMBL" id="CP031194">
    <property type="protein sequence ID" value="AXG78708.1"/>
    <property type="molecule type" value="Genomic_DNA"/>
</dbReference>
<dbReference type="KEGG" id="spad:DVK44_14425"/>
<dbReference type="RefSeq" id="WP_114660048.1">
    <property type="nucleotide sequence ID" value="NZ_CP031194.1"/>
</dbReference>
<proteinExistence type="predicted"/>
<name>A0A345HPT4_9ACTN</name>
<keyword evidence="3" id="KW-1185">Reference proteome</keyword>
<feature type="domain" description="DUF397" evidence="1">
    <location>
        <begin position="24"/>
        <end position="69"/>
    </location>
</feature>
<gene>
    <name evidence="2" type="ORF">DVK44_14425</name>
</gene>
<sequence length="80" mass="8530">MTGLYSLPTEEAAFESFCGGNLGGEHESCVEIAVIPRTGTASSYILRDSKPEGAGRELRFTVAELNAFAVGWVKRHGLAV</sequence>
<protein>
    <submittedName>
        <fullName evidence="2">DUF397 domain-containing protein</fullName>
    </submittedName>
</protein>
<evidence type="ECO:0000313" key="3">
    <source>
        <dbReference type="Proteomes" id="UP000253868"/>
    </source>
</evidence>
<accession>A0A345HPT4</accession>
<dbReference type="AlphaFoldDB" id="A0A345HPT4"/>
<reference evidence="3" key="1">
    <citation type="submission" date="2018-07" db="EMBL/GenBank/DDBJ databases">
        <authorList>
            <person name="Zhao J."/>
        </authorList>
    </citation>
    <scope>NUCLEOTIDE SEQUENCE [LARGE SCALE GENOMIC DNA]</scope>
    <source>
        <strain evidence="3">GSSD-12</strain>
    </source>
</reference>
<evidence type="ECO:0000259" key="1">
    <source>
        <dbReference type="Pfam" id="PF04149"/>
    </source>
</evidence>
<dbReference type="Proteomes" id="UP000253868">
    <property type="component" value="Chromosome"/>
</dbReference>
<dbReference type="Pfam" id="PF04149">
    <property type="entry name" value="DUF397"/>
    <property type="match status" value="1"/>
</dbReference>
<dbReference type="OrthoDB" id="3388456at2"/>
<dbReference type="InterPro" id="IPR007278">
    <property type="entry name" value="DUF397"/>
</dbReference>